<dbReference type="EMBL" id="CM055747">
    <property type="protein sequence ID" value="KAJ7995896.1"/>
    <property type="molecule type" value="Genomic_DNA"/>
</dbReference>
<evidence type="ECO:0000313" key="2">
    <source>
        <dbReference type="Proteomes" id="UP001157502"/>
    </source>
</evidence>
<evidence type="ECO:0000313" key="1">
    <source>
        <dbReference type="EMBL" id="KAJ7995896.1"/>
    </source>
</evidence>
<sequence length="87" mass="9406">YCVRYTIVQGTSVQPFPVFVSTSVRGTAPAWSICRILPGAPDCAADRTAGATGASSSKSYQIHHPSWTSRTILRFQFSHLACCTVIN</sequence>
<name>A0ACC2FX80_DALPE</name>
<reference evidence="1" key="1">
    <citation type="submission" date="2021-05" db="EMBL/GenBank/DDBJ databases">
        <authorList>
            <person name="Pan Q."/>
            <person name="Jouanno E."/>
            <person name="Zahm M."/>
            <person name="Klopp C."/>
            <person name="Cabau C."/>
            <person name="Louis A."/>
            <person name="Berthelot C."/>
            <person name="Parey E."/>
            <person name="Roest Crollius H."/>
            <person name="Montfort J."/>
            <person name="Robinson-Rechavi M."/>
            <person name="Bouchez O."/>
            <person name="Lampietro C."/>
            <person name="Lopez Roques C."/>
            <person name="Donnadieu C."/>
            <person name="Postlethwait J."/>
            <person name="Bobe J."/>
            <person name="Dillon D."/>
            <person name="Chandos A."/>
            <person name="von Hippel F."/>
            <person name="Guiguen Y."/>
        </authorList>
    </citation>
    <scope>NUCLEOTIDE SEQUENCE</scope>
    <source>
        <strain evidence="1">YG-Jan2019</strain>
    </source>
</reference>
<keyword evidence="2" id="KW-1185">Reference proteome</keyword>
<dbReference type="Proteomes" id="UP001157502">
    <property type="component" value="Chromosome 20"/>
</dbReference>
<feature type="non-terminal residue" evidence="1">
    <location>
        <position position="1"/>
    </location>
</feature>
<organism evidence="1 2">
    <name type="scientific">Dallia pectoralis</name>
    <name type="common">Alaska blackfish</name>
    <dbReference type="NCBI Taxonomy" id="75939"/>
    <lineage>
        <taxon>Eukaryota</taxon>
        <taxon>Metazoa</taxon>
        <taxon>Chordata</taxon>
        <taxon>Craniata</taxon>
        <taxon>Vertebrata</taxon>
        <taxon>Euteleostomi</taxon>
        <taxon>Actinopterygii</taxon>
        <taxon>Neopterygii</taxon>
        <taxon>Teleostei</taxon>
        <taxon>Protacanthopterygii</taxon>
        <taxon>Esociformes</taxon>
        <taxon>Umbridae</taxon>
        <taxon>Dallia</taxon>
    </lineage>
</organism>
<protein>
    <submittedName>
        <fullName evidence="1">Uncharacterized protein</fullName>
    </submittedName>
</protein>
<proteinExistence type="predicted"/>
<comment type="caution">
    <text evidence="1">The sequence shown here is derived from an EMBL/GenBank/DDBJ whole genome shotgun (WGS) entry which is preliminary data.</text>
</comment>
<gene>
    <name evidence="1" type="ORF">DPEC_G00231460</name>
</gene>
<accession>A0ACC2FX80</accession>